<dbReference type="Pfam" id="PF00593">
    <property type="entry name" value="TonB_dep_Rec_b-barrel"/>
    <property type="match status" value="1"/>
</dbReference>
<dbReference type="Gene3D" id="2.40.170.20">
    <property type="entry name" value="TonB-dependent receptor, beta-barrel domain"/>
    <property type="match status" value="1"/>
</dbReference>
<evidence type="ECO:0000313" key="19">
    <source>
        <dbReference type="Proteomes" id="UP000285710"/>
    </source>
</evidence>
<evidence type="ECO:0000256" key="8">
    <source>
        <dbReference type="ARBA" id="ARBA00023004"/>
    </source>
</evidence>
<dbReference type="PANTHER" id="PTHR32552:SF68">
    <property type="entry name" value="FERRICHROME OUTER MEMBRANE TRANSPORTER_PHAGE RECEPTOR"/>
    <property type="match status" value="1"/>
</dbReference>
<dbReference type="GO" id="GO:0015891">
    <property type="term" value="P:siderophore transport"/>
    <property type="evidence" value="ECO:0007669"/>
    <property type="project" value="InterPro"/>
</dbReference>
<dbReference type="InterPro" id="IPR012910">
    <property type="entry name" value="Plug_dom"/>
</dbReference>
<dbReference type="SUPFAM" id="SSF56935">
    <property type="entry name" value="Porins"/>
    <property type="match status" value="1"/>
</dbReference>
<dbReference type="InterPro" id="IPR039426">
    <property type="entry name" value="TonB-dep_rcpt-like"/>
</dbReference>
<evidence type="ECO:0000256" key="7">
    <source>
        <dbReference type="ARBA" id="ARBA00022729"/>
    </source>
</evidence>
<proteinExistence type="inferred from homology"/>
<keyword evidence="10 15" id="KW-0798">TonB box</keyword>
<dbReference type="Proteomes" id="UP000285710">
    <property type="component" value="Unassembled WGS sequence"/>
</dbReference>
<evidence type="ECO:0000256" key="9">
    <source>
        <dbReference type="ARBA" id="ARBA00023065"/>
    </source>
</evidence>
<comment type="subcellular location">
    <subcellularLocation>
        <location evidence="1 14">Cell outer membrane</location>
        <topology evidence="1 14">Multi-pass membrane protein</topology>
    </subcellularLocation>
</comment>
<evidence type="ECO:0000256" key="15">
    <source>
        <dbReference type="RuleBase" id="RU003357"/>
    </source>
</evidence>
<dbReference type="InterPro" id="IPR037066">
    <property type="entry name" value="Plug_dom_sf"/>
</dbReference>
<dbReference type="Pfam" id="PF07715">
    <property type="entry name" value="Plug"/>
    <property type="match status" value="1"/>
</dbReference>
<comment type="caution">
    <text evidence="18">The sequence shown here is derived from an EMBL/GenBank/DDBJ whole genome shotgun (WGS) entry which is preliminary data.</text>
</comment>
<dbReference type="InterPro" id="IPR000531">
    <property type="entry name" value="Beta-barrel_TonB"/>
</dbReference>
<keyword evidence="8" id="KW-0408">Iron</keyword>
<evidence type="ECO:0000256" key="10">
    <source>
        <dbReference type="ARBA" id="ARBA00023077"/>
    </source>
</evidence>
<keyword evidence="19" id="KW-1185">Reference proteome</keyword>
<evidence type="ECO:0000256" key="3">
    <source>
        <dbReference type="ARBA" id="ARBA00022448"/>
    </source>
</evidence>
<evidence type="ECO:0000256" key="4">
    <source>
        <dbReference type="ARBA" id="ARBA00022452"/>
    </source>
</evidence>
<protein>
    <submittedName>
        <fullName evidence="18">TonB-dependent siderophore receptor</fullName>
    </submittedName>
</protein>
<keyword evidence="9" id="KW-0406">Ion transport</keyword>
<organism evidence="18 19">
    <name type="scientific">Paenirhodobacter populi</name>
    <dbReference type="NCBI Taxonomy" id="2306993"/>
    <lineage>
        <taxon>Bacteria</taxon>
        <taxon>Pseudomonadati</taxon>
        <taxon>Pseudomonadota</taxon>
        <taxon>Alphaproteobacteria</taxon>
        <taxon>Rhodobacterales</taxon>
        <taxon>Rhodobacter group</taxon>
        <taxon>Paenirhodobacter</taxon>
    </lineage>
</organism>
<evidence type="ECO:0000256" key="2">
    <source>
        <dbReference type="ARBA" id="ARBA00009810"/>
    </source>
</evidence>
<dbReference type="GO" id="GO:0009279">
    <property type="term" value="C:cell outer membrane"/>
    <property type="evidence" value="ECO:0007669"/>
    <property type="project" value="UniProtKB-SubCell"/>
</dbReference>
<evidence type="ECO:0000256" key="14">
    <source>
        <dbReference type="PROSITE-ProRule" id="PRU01360"/>
    </source>
</evidence>
<evidence type="ECO:0000256" key="6">
    <source>
        <dbReference type="ARBA" id="ARBA00022692"/>
    </source>
</evidence>
<accession>A0A443J4S7</accession>
<feature type="domain" description="TonB-dependent receptor plug" evidence="17">
    <location>
        <begin position="83"/>
        <end position="181"/>
    </location>
</feature>
<dbReference type="InterPro" id="IPR010105">
    <property type="entry name" value="TonB_sidphr_rcpt"/>
</dbReference>
<dbReference type="GO" id="GO:0015344">
    <property type="term" value="F:siderophore uptake transmembrane transporter activity"/>
    <property type="evidence" value="ECO:0007669"/>
    <property type="project" value="TreeGrafter"/>
</dbReference>
<dbReference type="InterPro" id="IPR036942">
    <property type="entry name" value="Beta-barrel_TonB_sf"/>
</dbReference>
<dbReference type="NCBIfam" id="TIGR01783">
    <property type="entry name" value="TonB-siderophor"/>
    <property type="match status" value="1"/>
</dbReference>
<evidence type="ECO:0000259" key="16">
    <source>
        <dbReference type="Pfam" id="PF00593"/>
    </source>
</evidence>
<dbReference type="AlphaFoldDB" id="A0A443J4S7"/>
<keyword evidence="13 14" id="KW-0998">Cell outer membrane</keyword>
<keyword evidence="7" id="KW-0732">Signal</keyword>
<keyword evidence="11 14" id="KW-0472">Membrane</keyword>
<gene>
    <name evidence="18" type="ORF">D2T33_00805</name>
</gene>
<sequence length="709" mass="76907">MSIDFPDGKGAFAGRRYLRAALWGCTALVALSPVAPMAQQAVSDQGDVLPQIVVEGVGTSEDADDSSTVALRSASGSRMAAPLLDTPASVSVVTAKEIEDRGATSVEQVLQYTAGVTTDYYGSDDRFDFFMIRGFDANTYRDGLPLGAPFGGIREEPFAFERVEVVKGANSTTFGVSDPGGSVNYVTKLPRDHRFGQAYVTGGSFDHREVGFDFGDKLAPESNWSYRITGKWKDANKEYDHSRDDERFLMGGLTWQPTDATSLSFVIDYLKRDSVPGSGGQPVGANLARSTFLGEPDYNFRGVERTSLSMLFSHDFGMGLSMGAGARYSKSSTDFGYAYIAGIVDAENTIASRAFFGNDSSNEAFVADAHLQYDTSFATVRSRTLAGVEYRDSSADNTAFYTSAPNIDWSNPVYSGGPGVLAPYSSNHTNTEGKAIYLQQEFTFSDRIIATFGLRHDWLDTTVRNRLTSASTSGDVSKTTKRLGLTYKVTDEFSTFASYAESVAPPDSTSVEPEEGKQYELGVKYQPAAMRALFSAAVYDLTKTNISATDPVTLQKEPIGKVRVRGIDLEAKAELTDRVSLIASYSHFDSKIVDNGADGNVGNRMQFVPKDVAALWATYSLPGQAARNDLTFGLGARYTGSYYMDNANTQATGGAVTYDAAVTYDLREDTTLALNVSNLFDKKYVAYGGFGADFYNPGREVALTLRHSW</sequence>
<feature type="domain" description="TonB-dependent receptor-like beta-barrel" evidence="16">
    <location>
        <begin position="254"/>
        <end position="679"/>
    </location>
</feature>
<comment type="similarity">
    <text evidence="2 14 15">Belongs to the TonB-dependent receptor family.</text>
</comment>
<keyword evidence="12 18" id="KW-0675">Receptor</keyword>
<reference evidence="18 19" key="1">
    <citation type="submission" date="2019-01" db="EMBL/GenBank/DDBJ databases">
        <title>Sinorhodobacter populi sp. nov. isolated from the symptomatic bark tissue of Populus euramericana canker.</title>
        <authorList>
            <person name="Xu G."/>
        </authorList>
    </citation>
    <scope>NUCLEOTIDE SEQUENCE [LARGE SCALE GENOMIC DNA]</scope>
    <source>
        <strain evidence="18 19">2D-5</strain>
    </source>
</reference>
<keyword evidence="5" id="KW-0410">Iron transport</keyword>
<evidence type="ECO:0000256" key="13">
    <source>
        <dbReference type="ARBA" id="ARBA00023237"/>
    </source>
</evidence>
<keyword evidence="3 14" id="KW-0813">Transport</keyword>
<name>A0A443J4S7_9RHOB</name>
<evidence type="ECO:0000313" key="18">
    <source>
        <dbReference type="EMBL" id="RWR15447.1"/>
    </source>
</evidence>
<dbReference type="Gene3D" id="2.170.130.10">
    <property type="entry name" value="TonB-dependent receptor, plug domain"/>
    <property type="match status" value="1"/>
</dbReference>
<dbReference type="GO" id="GO:0038023">
    <property type="term" value="F:signaling receptor activity"/>
    <property type="evidence" value="ECO:0007669"/>
    <property type="project" value="InterPro"/>
</dbReference>
<dbReference type="PANTHER" id="PTHR32552">
    <property type="entry name" value="FERRICHROME IRON RECEPTOR-RELATED"/>
    <property type="match status" value="1"/>
</dbReference>
<dbReference type="CDD" id="cd01347">
    <property type="entry name" value="ligand_gated_channel"/>
    <property type="match status" value="1"/>
</dbReference>
<dbReference type="EMBL" id="SAUW01000001">
    <property type="protein sequence ID" value="RWR15447.1"/>
    <property type="molecule type" value="Genomic_DNA"/>
</dbReference>
<reference evidence="18 19" key="2">
    <citation type="submission" date="2019-01" db="EMBL/GenBank/DDBJ databases">
        <authorList>
            <person name="Li Y."/>
        </authorList>
    </citation>
    <scope>NUCLEOTIDE SEQUENCE [LARGE SCALE GENOMIC DNA]</scope>
    <source>
        <strain evidence="18 19">2D-5</strain>
    </source>
</reference>
<evidence type="ECO:0000259" key="17">
    <source>
        <dbReference type="Pfam" id="PF07715"/>
    </source>
</evidence>
<evidence type="ECO:0000256" key="5">
    <source>
        <dbReference type="ARBA" id="ARBA00022496"/>
    </source>
</evidence>
<keyword evidence="6 14" id="KW-0812">Transmembrane</keyword>
<evidence type="ECO:0000256" key="1">
    <source>
        <dbReference type="ARBA" id="ARBA00004571"/>
    </source>
</evidence>
<evidence type="ECO:0000256" key="12">
    <source>
        <dbReference type="ARBA" id="ARBA00023170"/>
    </source>
</evidence>
<dbReference type="RefSeq" id="WP_128268484.1">
    <property type="nucleotide sequence ID" value="NZ_SAUW01000001.1"/>
</dbReference>
<dbReference type="PROSITE" id="PS52016">
    <property type="entry name" value="TONB_DEPENDENT_REC_3"/>
    <property type="match status" value="1"/>
</dbReference>
<keyword evidence="4 14" id="KW-1134">Transmembrane beta strand</keyword>
<evidence type="ECO:0000256" key="11">
    <source>
        <dbReference type="ARBA" id="ARBA00023136"/>
    </source>
</evidence>